<accession>A0AAE3V934</accession>
<dbReference type="Proteomes" id="UP001241537">
    <property type="component" value="Unassembled WGS sequence"/>
</dbReference>
<protein>
    <submittedName>
        <fullName evidence="2">Hybrid cluster-associated redox disulfide protein</fullName>
    </submittedName>
</protein>
<name>A0AAE3V934_9FIRM</name>
<dbReference type="Pfam" id="PF08984">
    <property type="entry name" value="DUF1858"/>
    <property type="match status" value="1"/>
</dbReference>
<dbReference type="InterPro" id="IPR023883">
    <property type="entry name" value="CHP03980_redox-disulphide"/>
</dbReference>
<dbReference type="SUPFAM" id="SSF140683">
    <property type="entry name" value="SP0561-like"/>
    <property type="match status" value="1"/>
</dbReference>
<dbReference type="InterPro" id="IPR015077">
    <property type="entry name" value="DUF1858"/>
</dbReference>
<dbReference type="PANTHER" id="PTHR39341">
    <property type="entry name" value="BSL7085 PROTEIN"/>
    <property type="match status" value="1"/>
</dbReference>
<dbReference type="Gene3D" id="1.10.3910.10">
    <property type="entry name" value="SP0561-like"/>
    <property type="match status" value="1"/>
</dbReference>
<gene>
    <name evidence="2" type="ORF">J2S20_000615</name>
</gene>
<reference evidence="2" key="1">
    <citation type="submission" date="2023-07" db="EMBL/GenBank/DDBJ databases">
        <title>Genomic Encyclopedia of Type Strains, Phase IV (KMG-IV): sequencing the most valuable type-strain genomes for metagenomic binning, comparative biology and taxonomic classification.</title>
        <authorList>
            <person name="Goeker M."/>
        </authorList>
    </citation>
    <scope>NUCLEOTIDE SEQUENCE</scope>
    <source>
        <strain evidence="2">DSM 19659</strain>
    </source>
</reference>
<evidence type="ECO:0000313" key="2">
    <source>
        <dbReference type="EMBL" id="MDQ0151933.1"/>
    </source>
</evidence>
<comment type="caution">
    <text evidence="2">The sequence shown here is derived from an EMBL/GenBank/DDBJ whole genome shotgun (WGS) entry which is preliminary data.</text>
</comment>
<evidence type="ECO:0000259" key="1">
    <source>
        <dbReference type="Pfam" id="PF08984"/>
    </source>
</evidence>
<organism evidence="2 3">
    <name type="scientific">Moryella indoligenes</name>
    <dbReference type="NCBI Taxonomy" id="371674"/>
    <lineage>
        <taxon>Bacteria</taxon>
        <taxon>Bacillati</taxon>
        <taxon>Bacillota</taxon>
        <taxon>Clostridia</taxon>
        <taxon>Lachnospirales</taxon>
        <taxon>Lachnospiraceae</taxon>
        <taxon>Moryella</taxon>
    </lineage>
</organism>
<feature type="domain" description="DUF1858" evidence="1">
    <location>
        <begin position="14"/>
        <end position="63"/>
    </location>
</feature>
<dbReference type="NCBIfam" id="TIGR03980">
    <property type="entry name" value="prismane_assoc"/>
    <property type="match status" value="1"/>
</dbReference>
<dbReference type="EMBL" id="JAUSTO010000003">
    <property type="protein sequence ID" value="MDQ0151933.1"/>
    <property type="molecule type" value="Genomic_DNA"/>
</dbReference>
<dbReference type="AlphaFoldDB" id="A0AAE3V934"/>
<evidence type="ECO:0000313" key="3">
    <source>
        <dbReference type="Proteomes" id="UP001241537"/>
    </source>
</evidence>
<proteinExistence type="predicted"/>
<keyword evidence="3" id="KW-1185">Reference proteome</keyword>
<dbReference type="PANTHER" id="PTHR39341:SF1">
    <property type="entry name" value="DUF1858 DOMAIN-CONTAINING PROTEIN"/>
    <property type="match status" value="1"/>
</dbReference>
<dbReference type="RefSeq" id="WP_211292154.1">
    <property type="nucleotide sequence ID" value="NZ_JAUSTO010000003.1"/>
</dbReference>
<sequence length="75" mass="8245">MDEFMELEEGPVSGDDLIAELPNLYPETVDFLNSLGMHCIGCAASQYETVREACRVHGLHPGKVVRELNRIITGG</sequence>
<dbReference type="InterPro" id="IPR038062">
    <property type="entry name" value="ScdA-like_N_sf"/>
</dbReference>